<dbReference type="Proteomes" id="UP000011645">
    <property type="component" value="Unassembled WGS sequence"/>
</dbReference>
<evidence type="ECO:0000313" key="7">
    <source>
        <dbReference type="Proteomes" id="UP000000390"/>
    </source>
</evidence>
<dbReference type="AlphaFoldDB" id="D8JA75"/>
<keyword evidence="8" id="KW-1185">Reference proteome</keyword>
<sequence>MSTVIEFTVPADSCSLGRALGGESEALIEIDRIVPTDDTILPFFWVWGRDPEAFVASANDEPAIDRITLVDRVEDGALFSVRWNREEAGTLFAISRSEGALLDARATPEEWHFEVRFAERTDVTDFRSFCEDRNVPLTIERVIPTHTPDEDRYGLTAEQQEALTVAYRQGYFEEPRSVTLQEVAAELGISPRAVAGRLRRGQAALLEHIGLSSYPA</sequence>
<dbReference type="InterPro" id="IPR007050">
    <property type="entry name" value="HTH_bacterioopsin"/>
</dbReference>
<reference evidence="5 7" key="1">
    <citation type="journal article" date="2010" name="J. Bacteriol.">
        <title>Complete genome sequence of Halalkalicoccus jeotgali B3(T), an extremely halophilic archaeon.</title>
        <authorList>
            <person name="Roh S.W."/>
            <person name="Nam Y.D."/>
            <person name="Nam S.H."/>
            <person name="Choi S.H."/>
            <person name="Park H.S."/>
            <person name="Bae J.W."/>
        </authorList>
    </citation>
    <scope>NUCLEOTIDE SEQUENCE [LARGE SCALE GENOMIC DNA]</scope>
    <source>
        <strain evidence="5">B3</strain>
        <strain evidence="7">DSM 18796 / CECT 7217 / JCM 14584 / KCTC 4019 / B3</strain>
    </source>
</reference>
<dbReference type="EMBL" id="CP002062">
    <property type="protein sequence ID" value="ADJ14597.1"/>
    <property type="molecule type" value="Genomic_DNA"/>
</dbReference>
<dbReference type="OrthoDB" id="156233at2157"/>
<evidence type="ECO:0000256" key="1">
    <source>
        <dbReference type="ARBA" id="ARBA00023015"/>
    </source>
</evidence>
<reference evidence="6 8" key="2">
    <citation type="journal article" date="2014" name="PLoS Genet.">
        <title>Phylogenetically driven sequencing of extremely halophilic archaea reveals strategies for static and dynamic osmo-response.</title>
        <authorList>
            <person name="Becker E.A."/>
            <person name="Seitzer P.M."/>
            <person name="Tritt A."/>
            <person name="Larsen D."/>
            <person name="Krusor M."/>
            <person name="Yao A.I."/>
            <person name="Wu D."/>
            <person name="Madern D."/>
            <person name="Eisen J.A."/>
            <person name="Darling A.E."/>
            <person name="Facciotti M.T."/>
        </authorList>
    </citation>
    <scope>NUCLEOTIDE SEQUENCE [LARGE SCALE GENOMIC DNA]</scope>
    <source>
        <strain evidence="6">B3</strain>
        <strain evidence="8">DSM 18796 / CECT 7217 / JCM 14584 / KCTC 4019 / B3</strain>
    </source>
</reference>
<evidence type="ECO:0000313" key="6">
    <source>
        <dbReference type="EMBL" id="ELY39970.1"/>
    </source>
</evidence>
<dbReference type="InterPro" id="IPR036388">
    <property type="entry name" value="WH-like_DNA-bd_sf"/>
</dbReference>
<protein>
    <submittedName>
        <fullName evidence="5">Bacterio-opsin activator HTH domain protein</fullName>
    </submittedName>
    <submittedName>
        <fullName evidence="6">Bacterio-opsin activator HTH domain-containing protein</fullName>
    </submittedName>
</protein>
<name>D8JA75_HALJB</name>
<evidence type="ECO:0000256" key="2">
    <source>
        <dbReference type="ARBA" id="ARBA00023163"/>
    </source>
</evidence>
<evidence type="ECO:0000313" key="8">
    <source>
        <dbReference type="Proteomes" id="UP000011645"/>
    </source>
</evidence>
<dbReference type="InterPro" id="IPR031803">
    <property type="entry name" value="BAT_GAF/HTH-assoc"/>
</dbReference>
<dbReference type="RefSeq" id="WP_008414786.1">
    <property type="nucleotide sequence ID" value="NC_014297.1"/>
</dbReference>
<dbReference type="PANTHER" id="PTHR34236">
    <property type="entry name" value="DIMETHYL SULFOXIDE REDUCTASE TRANSCRIPTIONAL ACTIVATOR"/>
    <property type="match status" value="1"/>
</dbReference>
<dbReference type="InterPro" id="IPR013324">
    <property type="entry name" value="RNA_pol_sigma_r3/r4-like"/>
</dbReference>
<feature type="domain" description="HTH bat-type" evidence="3">
    <location>
        <begin position="155"/>
        <end position="206"/>
    </location>
</feature>
<dbReference type="eggNOG" id="arCOG02276">
    <property type="taxonomic scope" value="Archaea"/>
</dbReference>
<proteinExistence type="predicted"/>
<feature type="domain" description="Bacterioopsin transcriptional activator GAF and HTH associated" evidence="4">
    <location>
        <begin position="5"/>
        <end position="133"/>
    </location>
</feature>
<dbReference type="Proteomes" id="UP000000390">
    <property type="component" value="Chromosome"/>
</dbReference>
<dbReference type="SUPFAM" id="SSF88659">
    <property type="entry name" value="Sigma3 and sigma4 domains of RNA polymerase sigma factors"/>
    <property type="match status" value="1"/>
</dbReference>
<evidence type="ECO:0000313" key="5">
    <source>
        <dbReference type="EMBL" id="ADJ14597.1"/>
    </source>
</evidence>
<organism evidence="5 7">
    <name type="scientific">Halalkalicoccus jeotgali (strain DSM 18796 / CECT 7217 / JCM 14584 / KCTC 4019 / B3)</name>
    <dbReference type="NCBI Taxonomy" id="795797"/>
    <lineage>
        <taxon>Archaea</taxon>
        <taxon>Methanobacteriati</taxon>
        <taxon>Methanobacteriota</taxon>
        <taxon>Stenosarchaea group</taxon>
        <taxon>Halobacteria</taxon>
        <taxon>Halobacteriales</taxon>
        <taxon>Halococcaceae</taxon>
        <taxon>Halalkalicoccus</taxon>
    </lineage>
</organism>
<dbReference type="KEGG" id="hje:HacjB3_06030"/>
<accession>D8JA75</accession>
<dbReference type="Gene3D" id="1.10.10.10">
    <property type="entry name" value="Winged helix-like DNA-binding domain superfamily/Winged helix DNA-binding domain"/>
    <property type="match status" value="1"/>
</dbReference>
<keyword evidence="1" id="KW-0805">Transcription regulation</keyword>
<dbReference type="EMBL" id="AOHV01000012">
    <property type="protein sequence ID" value="ELY39970.1"/>
    <property type="molecule type" value="Genomic_DNA"/>
</dbReference>
<evidence type="ECO:0000259" key="3">
    <source>
        <dbReference type="Pfam" id="PF04967"/>
    </source>
</evidence>
<dbReference type="Pfam" id="PF04967">
    <property type="entry name" value="HTH_10"/>
    <property type="match status" value="1"/>
</dbReference>
<dbReference type="PATRIC" id="fig|795797.18.peg.1202"/>
<evidence type="ECO:0000259" key="4">
    <source>
        <dbReference type="Pfam" id="PF15915"/>
    </source>
</evidence>
<dbReference type="GeneID" id="9419011"/>
<dbReference type="PANTHER" id="PTHR34236:SF1">
    <property type="entry name" value="DIMETHYL SULFOXIDE REDUCTASE TRANSCRIPTIONAL ACTIVATOR"/>
    <property type="match status" value="1"/>
</dbReference>
<gene>
    <name evidence="5" type="ordered locus">HacjB3_06030</name>
    <name evidence="6" type="ORF">C497_04417</name>
</gene>
<dbReference type="HOGENOM" id="CLU_076274_2_0_2"/>
<keyword evidence="2" id="KW-0804">Transcription</keyword>
<dbReference type="Pfam" id="PF15915">
    <property type="entry name" value="BAT"/>
    <property type="match status" value="1"/>
</dbReference>